<sequence>MIRLLYVSTGLANLDYKDVSAILEAAQRKNATKNITGALAYNGKNFAQVLEGSEADIDKLMRKIKDDSRHANVIEMMRKPITERAYSDWSMKMIDSKDFDELIAAMTL</sequence>
<name>A0A2R4MB66_9HYPH</name>
<organism evidence="2 3">
    <name type="scientific">Maritalea myrionectae</name>
    <dbReference type="NCBI Taxonomy" id="454601"/>
    <lineage>
        <taxon>Bacteria</taxon>
        <taxon>Pseudomonadati</taxon>
        <taxon>Pseudomonadota</taxon>
        <taxon>Alphaproteobacteria</taxon>
        <taxon>Hyphomicrobiales</taxon>
        <taxon>Devosiaceae</taxon>
        <taxon>Maritalea</taxon>
    </lineage>
</organism>
<dbReference type="GO" id="GO:0009882">
    <property type="term" value="F:blue light photoreceptor activity"/>
    <property type="evidence" value="ECO:0007669"/>
    <property type="project" value="InterPro"/>
</dbReference>
<dbReference type="GO" id="GO:0071949">
    <property type="term" value="F:FAD binding"/>
    <property type="evidence" value="ECO:0007669"/>
    <property type="project" value="InterPro"/>
</dbReference>
<dbReference type="Pfam" id="PF04940">
    <property type="entry name" value="BLUF"/>
    <property type="match status" value="1"/>
</dbReference>
<dbReference type="RefSeq" id="WP_027836045.1">
    <property type="nucleotide sequence ID" value="NZ_CP021330.1"/>
</dbReference>
<dbReference type="KEGG" id="mmyr:MXMO3_00564"/>
<reference evidence="2 3" key="1">
    <citation type="submission" date="2017-05" db="EMBL/GenBank/DDBJ databases">
        <title>Genome Analysis of Maritalea myrionectae HL2708#5.</title>
        <authorList>
            <consortium name="Cotde Inc.-PKNU"/>
            <person name="Jang D."/>
            <person name="Oh H.-M."/>
        </authorList>
    </citation>
    <scope>NUCLEOTIDE SEQUENCE [LARGE SCALE GENOMIC DNA]</scope>
    <source>
        <strain evidence="2 3">HL2708#5</strain>
    </source>
</reference>
<proteinExistence type="predicted"/>
<evidence type="ECO:0000313" key="2">
    <source>
        <dbReference type="EMBL" id="AVX03109.1"/>
    </source>
</evidence>
<gene>
    <name evidence="2" type="ORF">MXMO3_00564</name>
</gene>
<keyword evidence="3" id="KW-1185">Reference proteome</keyword>
<evidence type="ECO:0000259" key="1">
    <source>
        <dbReference type="PROSITE" id="PS50925"/>
    </source>
</evidence>
<dbReference type="PROSITE" id="PS50925">
    <property type="entry name" value="BLUF"/>
    <property type="match status" value="1"/>
</dbReference>
<dbReference type="InterPro" id="IPR036046">
    <property type="entry name" value="Acylphosphatase-like_dom_sf"/>
</dbReference>
<evidence type="ECO:0000313" key="3">
    <source>
        <dbReference type="Proteomes" id="UP000258927"/>
    </source>
</evidence>
<dbReference type="STRING" id="1122213.GCA_000423365_03276"/>
<accession>A0A2R4MB66</accession>
<protein>
    <submittedName>
        <fullName evidence="2">Photoactivated adenylate cyclase subunit alpha-like protein FB</fullName>
    </submittedName>
</protein>
<dbReference type="AlphaFoldDB" id="A0A2R4MB66"/>
<dbReference type="InterPro" id="IPR007024">
    <property type="entry name" value="BLUF_domain"/>
</dbReference>
<dbReference type="EMBL" id="CP021330">
    <property type="protein sequence ID" value="AVX03109.1"/>
    <property type="molecule type" value="Genomic_DNA"/>
</dbReference>
<dbReference type="Proteomes" id="UP000258927">
    <property type="component" value="Chromosome"/>
</dbReference>
<feature type="domain" description="BLUF" evidence="1">
    <location>
        <begin position="1"/>
        <end position="92"/>
    </location>
</feature>
<dbReference type="Gene3D" id="3.30.70.100">
    <property type="match status" value="1"/>
</dbReference>
<dbReference type="SMART" id="SM01034">
    <property type="entry name" value="BLUF"/>
    <property type="match status" value="1"/>
</dbReference>
<dbReference type="SUPFAM" id="SSF54975">
    <property type="entry name" value="Acylphosphatase/BLUF domain-like"/>
    <property type="match status" value="1"/>
</dbReference>